<evidence type="ECO:0000313" key="13">
    <source>
        <dbReference type="EMBL" id="APD74581.1"/>
    </source>
</evidence>
<evidence type="ECO:0000256" key="4">
    <source>
        <dbReference type="ARBA" id="ARBA00022622"/>
    </source>
</evidence>
<dbReference type="VEuPathDB" id="TriTrypDB:Tb1125.Tb11.v5.0924"/>
<evidence type="ECO:0000256" key="6">
    <source>
        <dbReference type="ARBA" id="ARBA00023136"/>
    </source>
</evidence>
<sequence length="535" mass="57865">MKQNSAAKLAFFELMVVVSNVQGNVGSADNSYVYKKLCTFVGLARNPTAPEAPLPVTPQEMTDLETLNATLSDPTWLDLFFKDSNDKDGIAEIPTQLKSNPGWSDNWGRWLQAAKLAKADTDKSTMKRFNLQTAAPANAKYIKTFVEQALAIVDATATALAPDITNTKQVTKEDIKKELVAAITGAADGVLTLPIKDNLFATAVAANMQTTCEPADNTNGAATIGAVFACLCIKGNGQTGDQICDHSHASNSWQAGTSGPQMAHVKALIGGCPPMKDTTVTPELLVNTLRDIYSTISISSNNGYIGAFKSGNCQGHNANGFCVKITGLASDDDTKFKQLPWVSKIINLSDDIGKVNKHNKAVRLLQAEARKQIAALKVLWRQPALAEFPPAPPTLDRRTQQAEEGKFKPQNKTPAECPSEHCVYDDKATDGNKCKPKPVKENTAEGTGNPSNRDAAAANGCAAHKDKVNCENDKTGDKQNCAWRKGKEGEDEPEKKNVSLFQFYSNQEILPLRGFCCICGFAFLIPPPQFFKKFC</sequence>
<keyword evidence="5 10" id="KW-0732">Signal</keyword>
<feature type="region of interest" description="Disordered" evidence="9">
    <location>
        <begin position="387"/>
        <end position="458"/>
    </location>
</feature>
<dbReference type="Pfam" id="PF13206">
    <property type="entry name" value="VSG_B"/>
    <property type="match status" value="1"/>
</dbReference>
<dbReference type="GO" id="GO:0098552">
    <property type="term" value="C:side of membrane"/>
    <property type="evidence" value="ECO:0007669"/>
    <property type="project" value="UniProtKB-KW"/>
</dbReference>
<evidence type="ECO:0000259" key="11">
    <source>
        <dbReference type="Pfam" id="PF10659"/>
    </source>
</evidence>
<dbReference type="VEuPathDB" id="TriTrypDB:Tb427_000214200"/>
<feature type="chain" id="PRO_5012520511" evidence="10">
    <location>
        <begin position="24"/>
        <end position="535"/>
    </location>
</feature>
<evidence type="ECO:0000256" key="9">
    <source>
        <dbReference type="SAM" id="MobiDB-lite"/>
    </source>
</evidence>
<keyword evidence="7" id="KW-0325">Glycoprotein</keyword>
<feature type="compositionally biased region" description="Basic and acidic residues" evidence="9">
    <location>
        <begin position="395"/>
        <end position="407"/>
    </location>
</feature>
<feature type="signal peptide" evidence="10">
    <location>
        <begin position="1"/>
        <end position="23"/>
    </location>
</feature>
<proteinExistence type="predicted"/>
<dbReference type="GO" id="GO:0005886">
    <property type="term" value="C:plasma membrane"/>
    <property type="evidence" value="ECO:0007669"/>
    <property type="project" value="UniProtKB-SubCell"/>
</dbReference>
<dbReference type="Pfam" id="PF10659">
    <property type="entry name" value="Trypan_glycop_C"/>
    <property type="match status" value="1"/>
</dbReference>
<feature type="compositionally biased region" description="Basic and acidic residues" evidence="9">
    <location>
        <begin position="418"/>
        <end position="443"/>
    </location>
</feature>
<comment type="function">
    <text evidence="1">VSG forms a coat on the surface of the parasite. The trypanosome evades the immune response of the host by expressing a series of antigenically distinct VSGs from an estimated 1000 VSG genes.</text>
</comment>
<evidence type="ECO:0000256" key="2">
    <source>
        <dbReference type="ARBA" id="ARBA00004609"/>
    </source>
</evidence>
<keyword evidence="6" id="KW-0472">Membrane</keyword>
<dbReference type="AlphaFoldDB" id="A0A1J0R9I6"/>
<comment type="subcellular location">
    <subcellularLocation>
        <location evidence="2">Cell membrane</location>
        <topology evidence="2">Lipid-anchor</topology>
        <topology evidence="2">GPI-anchor</topology>
    </subcellularLocation>
</comment>
<keyword evidence="8" id="KW-0449">Lipoprotein</keyword>
<reference evidence="13" key="1">
    <citation type="submission" date="2016-08" db="EMBL/GenBank/DDBJ databases">
        <title>VSG repertoire of Trypanosoma brucei EATRO 1125.</title>
        <authorList>
            <person name="Cross G.A."/>
        </authorList>
    </citation>
    <scope>NUCLEOTIDE SEQUENCE</scope>
    <source>
        <strain evidence="13">EATRO 1125</strain>
    </source>
</reference>
<evidence type="ECO:0000256" key="10">
    <source>
        <dbReference type="SAM" id="SignalP"/>
    </source>
</evidence>
<evidence type="ECO:0000259" key="12">
    <source>
        <dbReference type="Pfam" id="PF13206"/>
    </source>
</evidence>
<evidence type="ECO:0000256" key="8">
    <source>
        <dbReference type="ARBA" id="ARBA00023288"/>
    </source>
</evidence>
<evidence type="ECO:0000256" key="3">
    <source>
        <dbReference type="ARBA" id="ARBA00022475"/>
    </source>
</evidence>
<dbReference type="EMBL" id="KX700625">
    <property type="protein sequence ID" value="APD74581.1"/>
    <property type="molecule type" value="Genomic_DNA"/>
</dbReference>
<evidence type="ECO:0000256" key="5">
    <source>
        <dbReference type="ARBA" id="ARBA00022729"/>
    </source>
</evidence>
<dbReference type="InterPro" id="IPR019609">
    <property type="entry name" value="Variant_surf_glycoprt_trypan_C"/>
</dbReference>
<dbReference type="VEuPathDB" id="TriTrypDB:Tb927.5.5050"/>
<keyword evidence="4" id="KW-0336">GPI-anchor</keyword>
<name>A0A1J0R9I6_9TRYP</name>
<organism evidence="13">
    <name type="scientific">Trypanosoma brucei</name>
    <dbReference type="NCBI Taxonomy" id="5691"/>
    <lineage>
        <taxon>Eukaryota</taxon>
        <taxon>Discoba</taxon>
        <taxon>Euglenozoa</taxon>
        <taxon>Kinetoplastea</taxon>
        <taxon>Metakinetoplastina</taxon>
        <taxon>Trypanosomatida</taxon>
        <taxon>Trypanosomatidae</taxon>
        <taxon>Trypanosoma</taxon>
    </lineage>
</organism>
<accession>A0A1J0R9I6</accession>
<keyword evidence="3" id="KW-1003">Cell membrane</keyword>
<protein>
    <submittedName>
        <fullName evidence="13">Variant surface glycoprotein 1125.4046</fullName>
    </submittedName>
</protein>
<evidence type="ECO:0000256" key="7">
    <source>
        <dbReference type="ARBA" id="ARBA00023180"/>
    </source>
</evidence>
<feature type="domain" description="Trypanosome variant surface glycoprotein C-terminal" evidence="11">
    <location>
        <begin position="411"/>
        <end position="491"/>
    </location>
</feature>
<dbReference type="InterPro" id="IPR025932">
    <property type="entry name" value="Trypano_VSG_B_N_dom"/>
</dbReference>
<feature type="domain" description="Trypanosome variant surface glycoprotein B-type N-terminal" evidence="12">
    <location>
        <begin position="14"/>
        <end position="368"/>
    </location>
</feature>
<evidence type="ECO:0000256" key="1">
    <source>
        <dbReference type="ARBA" id="ARBA00002523"/>
    </source>
</evidence>